<proteinExistence type="predicted"/>
<evidence type="ECO:0000313" key="2">
    <source>
        <dbReference type="Proteomes" id="UP001482620"/>
    </source>
</evidence>
<keyword evidence="2" id="KW-1185">Reference proteome</keyword>
<dbReference type="EMBL" id="JAHRIQ010105272">
    <property type="protein sequence ID" value="MEQ2255316.1"/>
    <property type="molecule type" value="Genomic_DNA"/>
</dbReference>
<accession>A0ABV0VDI0</accession>
<protein>
    <submittedName>
        <fullName evidence="1">Uncharacterized protein</fullName>
    </submittedName>
</protein>
<organism evidence="1 2">
    <name type="scientific">Ilyodon furcidens</name>
    <name type="common">goldbreast splitfin</name>
    <dbReference type="NCBI Taxonomy" id="33524"/>
    <lineage>
        <taxon>Eukaryota</taxon>
        <taxon>Metazoa</taxon>
        <taxon>Chordata</taxon>
        <taxon>Craniata</taxon>
        <taxon>Vertebrata</taxon>
        <taxon>Euteleostomi</taxon>
        <taxon>Actinopterygii</taxon>
        <taxon>Neopterygii</taxon>
        <taxon>Teleostei</taxon>
        <taxon>Neoteleostei</taxon>
        <taxon>Acanthomorphata</taxon>
        <taxon>Ovalentaria</taxon>
        <taxon>Atherinomorphae</taxon>
        <taxon>Cyprinodontiformes</taxon>
        <taxon>Goodeidae</taxon>
        <taxon>Ilyodon</taxon>
    </lineage>
</organism>
<gene>
    <name evidence="1" type="ORF">ILYODFUR_012658</name>
</gene>
<reference evidence="1 2" key="1">
    <citation type="submission" date="2021-06" db="EMBL/GenBank/DDBJ databases">
        <authorList>
            <person name="Palmer J.M."/>
        </authorList>
    </citation>
    <scope>NUCLEOTIDE SEQUENCE [LARGE SCALE GENOMIC DNA]</scope>
    <source>
        <strain evidence="2">if_2019</strain>
        <tissue evidence="1">Muscle</tissue>
    </source>
</reference>
<dbReference type="Proteomes" id="UP001482620">
    <property type="component" value="Unassembled WGS sequence"/>
</dbReference>
<sequence length="111" mass="12304">MFKLSYISTEGPKVCQETIHHTIIPPPPACASNTGQDGSMILFMQVSDTTISVFQLKFKISGLGNIFANCYCSSWVSLCKSEPQSPAFSWQDWYPVWFSAAIAHMLQSSTC</sequence>
<name>A0ABV0VDI0_9TELE</name>
<comment type="caution">
    <text evidence="1">The sequence shown here is derived from an EMBL/GenBank/DDBJ whole genome shotgun (WGS) entry which is preliminary data.</text>
</comment>
<evidence type="ECO:0000313" key="1">
    <source>
        <dbReference type="EMBL" id="MEQ2255316.1"/>
    </source>
</evidence>